<sequence length="429" mass="46664">MKVIIVGTGLAGTAAALAIRKAGHESILFDKIDLVEAVQKSNGGPVSLEFGEVGAGVVIQTNGLRVLKRLGLLDQVIAAGFTDTDYMHLKQMDGGKPIKAQIGAQDPDPRLRHSVQLLRSKLHTILLKECQTVGVKVYTGKKVEKISDVVGNHVQCQFADGTTVEGDLIVGADGIHSMTRRLVYGEDSKAQFTGIMGYLGVTQLTGDLQFGESLTMNTDRVNKREITMCRLGDDKIGWTVTEFSEPRDDVSDTWRPYSNLPKESARLSELVLSWGAPKNLSDIVASAKSITPVAIYDLPDLPSFHKGRVALIGDAAHGMRPNRGQGCNQAFEDAIVLADALEAFSDAKDISKALLVYDRVRMERAQKIAEEARVLSARTFADTPFQANIAHLVTRIVLNVGNWTNGGGWITQYDTTEDTYKAIEAVKRS</sequence>
<name>A0A1Y2BXF4_9FUNG</name>
<evidence type="ECO:0000256" key="1">
    <source>
        <dbReference type="ARBA" id="ARBA00007992"/>
    </source>
</evidence>
<evidence type="ECO:0000256" key="2">
    <source>
        <dbReference type="ARBA" id="ARBA00022630"/>
    </source>
</evidence>
<dbReference type="GO" id="GO:0071949">
    <property type="term" value="F:FAD binding"/>
    <property type="evidence" value="ECO:0007669"/>
    <property type="project" value="InterPro"/>
</dbReference>
<gene>
    <name evidence="7" type="ORF">BCR33DRAFT_720250</name>
</gene>
<evidence type="ECO:0000313" key="7">
    <source>
        <dbReference type="EMBL" id="ORY39426.1"/>
    </source>
</evidence>
<dbReference type="InterPro" id="IPR036188">
    <property type="entry name" value="FAD/NAD-bd_sf"/>
</dbReference>
<dbReference type="Proteomes" id="UP000193642">
    <property type="component" value="Unassembled WGS sequence"/>
</dbReference>
<feature type="domain" description="FAD-binding" evidence="6">
    <location>
        <begin position="2"/>
        <end position="371"/>
    </location>
</feature>
<organism evidence="7 8">
    <name type="scientific">Rhizoclosmatium globosum</name>
    <dbReference type="NCBI Taxonomy" id="329046"/>
    <lineage>
        <taxon>Eukaryota</taxon>
        <taxon>Fungi</taxon>
        <taxon>Fungi incertae sedis</taxon>
        <taxon>Chytridiomycota</taxon>
        <taxon>Chytridiomycota incertae sedis</taxon>
        <taxon>Chytridiomycetes</taxon>
        <taxon>Chytridiales</taxon>
        <taxon>Chytriomycetaceae</taxon>
        <taxon>Rhizoclosmatium</taxon>
    </lineage>
</organism>
<dbReference type="Gene3D" id="3.50.50.60">
    <property type="entry name" value="FAD/NAD(P)-binding domain"/>
    <property type="match status" value="1"/>
</dbReference>
<comment type="caution">
    <text evidence="7">The sequence shown here is derived from an EMBL/GenBank/DDBJ whole genome shotgun (WGS) entry which is preliminary data.</text>
</comment>
<dbReference type="OrthoDB" id="655030at2759"/>
<dbReference type="PANTHER" id="PTHR13789:SF309">
    <property type="entry name" value="PUTATIVE (AFU_ORTHOLOGUE AFUA_6G14510)-RELATED"/>
    <property type="match status" value="1"/>
</dbReference>
<evidence type="ECO:0000256" key="5">
    <source>
        <dbReference type="ARBA" id="ARBA00023033"/>
    </source>
</evidence>
<evidence type="ECO:0000313" key="8">
    <source>
        <dbReference type="Proteomes" id="UP000193642"/>
    </source>
</evidence>
<evidence type="ECO:0000259" key="6">
    <source>
        <dbReference type="Pfam" id="PF01494"/>
    </source>
</evidence>
<dbReference type="AlphaFoldDB" id="A0A1Y2BXF4"/>
<evidence type="ECO:0000256" key="4">
    <source>
        <dbReference type="ARBA" id="ARBA00023002"/>
    </source>
</evidence>
<dbReference type="EMBL" id="MCGO01000040">
    <property type="protein sequence ID" value="ORY39426.1"/>
    <property type="molecule type" value="Genomic_DNA"/>
</dbReference>
<protein>
    <submittedName>
        <fullName evidence="7">FAD/NAD(P)-binding domain-containing protein</fullName>
    </submittedName>
</protein>
<dbReference type="STRING" id="329046.A0A1Y2BXF4"/>
<dbReference type="PRINTS" id="PR00420">
    <property type="entry name" value="RNGMNOXGNASE"/>
</dbReference>
<accession>A0A1Y2BXF4</accession>
<keyword evidence="5" id="KW-0503">Monooxygenase</keyword>
<keyword evidence="4" id="KW-0560">Oxidoreductase</keyword>
<keyword evidence="8" id="KW-1185">Reference proteome</keyword>
<reference evidence="7 8" key="1">
    <citation type="submission" date="2016-07" db="EMBL/GenBank/DDBJ databases">
        <title>Pervasive Adenine N6-methylation of Active Genes in Fungi.</title>
        <authorList>
            <consortium name="DOE Joint Genome Institute"/>
            <person name="Mondo S.J."/>
            <person name="Dannebaum R.O."/>
            <person name="Kuo R.C."/>
            <person name="Labutti K."/>
            <person name="Haridas S."/>
            <person name="Kuo A."/>
            <person name="Salamov A."/>
            <person name="Ahrendt S.R."/>
            <person name="Lipzen A."/>
            <person name="Sullivan W."/>
            <person name="Andreopoulos W.B."/>
            <person name="Clum A."/>
            <person name="Lindquist E."/>
            <person name="Daum C."/>
            <person name="Ramamoorthy G.K."/>
            <person name="Gryganskyi A."/>
            <person name="Culley D."/>
            <person name="Magnuson J.K."/>
            <person name="James T.Y."/>
            <person name="O'Malley M.A."/>
            <person name="Stajich J.E."/>
            <person name="Spatafora J.W."/>
            <person name="Visel A."/>
            <person name="Grigoriev I.V."/>
        </authorList>
    </citation>
    <scope>NUCLEOTIDE SEQUENCE [LARGE SCALE GENOMIC DNA]</scope>
    <source>
        <strain evidence="7 8">JEL800</strain>
    </source>
</reference>
<dbReference type="Pfam" id="PF01494">
    <property type="entry name" value="FAD_binding_3"/>
    <property type="match status" value="1"/>
</dbReference>
<dbReference type="PANTHER" id="PTHR13789">
    <property type="entry name" value="MONOOXYGENASE"/>
    <property type="match status" value="1"/>
</dbReference>
<dbReference type="SUPFAM" id="SSF51905">
    <property type="entry name" value="FAD/NAD(P)-binding domain"/>
    <property type="match status" value="1"/>
</dbReference>
<keyword evidence="2" id="KW-0285">Flavoprotein</keyword>
<evidence type="ECO:0000256" key="3">
    <source>
        <dbReference type="ARBA" id="ARBA00022827"/>
    </source>
</evidence>
<dbReference type="GO" id="GO:0004497">
    <property type="term" value="F:monooxygenase activity"/>
    <property type="evidence" value="ECO:0007669"/>
    <property type="project" value="UniProtKB-KW"/>
</dbReference>
<dbReference type="InterPro" id="IPR050493">
    <property type="entry name" value="FAD-dep_Monooxygenase_BioMet"/>
</dbReference>
<keyword evidence="3" id="KW-0274">FAD</keyword>
<comment type="similarity">
    <text evidence="1">Belongs to the paxM FAD-dependent monooxygenase family.</text>
</comment>
<dbReference type="InterPro" id="IPR002938">
    <property type="entry name" value="FAD-bd"/>
</dbReference>
<proteinExistence type="inferred from homology"/>